<protein>
    <submittedName>
        <fullName evidence="2">Uncharacterized protein</fullName>
    </submittedName>
</protein>
<organism evidence="2 3">
    <name type="scientific">Saponaria officinalis</name>
    <name type="common">Common soapwort</name>
    <name type="synonym">Lychnis saponaria</name>
    <dbReference type="NCBI Taxonomy" id="3572"/>
    <lineage>
        <taxon>Eukaryota</taxon>
        <taxon>Viridiplantae</taxon>
        <taxon>Streptophyta</taxon>
        <taxon>Embryophyta</taxon>
        <taxon>Tracheophyta</taxon>
        <taxon>Spermatophyta</taxon>
        <taxon>Magnoliopsida</taxon>
        <taxon>eudicotyledons</taxon>
        <taxon>Gunneridae</taxon>
        <taxon>Pentapetalae</taxon>
        <taxon>Caryophyllales</taxon>
        <taxon>Caryophyllaceae</taxon>
        <taxon>Caryophylleae</taxon>
        <taxon>Saponaria</taxon>
    </lineage>
</organism>
<reference evidence="2" key="1">
    <citation type="submission" date="2024-03" db="EMBL/GenBank/DDBJ databases">
        <title>WGS assembly of Saponaria officinalis var. Norfolk2.</title>
        <authorList>
            <person name="Jenkins J."/>
            <person name="Shu S."/>
            <person name="Grimwood J."/>
            <person name="Barry K."/>
            <person name="Goodstein D."/>
            <person name="Schmutz J."/>
            <person name="Leebens-Mack J."/>
            <person name="Osbourn A."/>
        </authorList>
    </citation>
    <scope>NUCLEOTIDE SEQUENCE [LARGE SCALE GENOMIC DNA]</scope>
    <source>
        <strain evidence="2">JIC</strain>
    </source>
</reference>
<feature type="coiled-coil region" evidence="1">
    <location>
        <begin position="6"/>
        <end position="103"/>
    </location>
</feature>
<evidence type="ECO:0000313" key="2">
    <source>
        <dbReference type="EMBL" id="KAK9750879.1"/>
    </source>
</evidence>
<dbReference type="EMBL" id="JBDFQZ010000002">
    <property type="protein sequence ID" value="KAK9750879.1"/>
    <property type="molecule type" value="Genomic_DNA"/>
</dbReference>
<accession>A0AAW1MYX4</accession>
<keyword evidence="3" id="KW-1185">Reference proteome</keyword>
<gene>
    <name evidence="2" type="ORF">RND81_02G228000</name>
</gene>
<keyword evidence="1" id="KW-0175">Coiled coil</keyword>
<evidence type="ECO:0000256" key="1">
    <source>
        <dbReference type="SAM" id="Coils"/>
    </source>
</evidence>
<dbReference type="AlphaFoldDB" id="A0AAW1MYX4"/>
<feature type="coiled-coil region" evidence="1">
    <location>
        <begin position="196"/>
        <end position="266"/>
    </location>
</feature>
<name>A0AAW1MYX4_SAPOF</name>
<sequence length="385" mass="44259">MEFLKLSRFKLQLRALISEIRDLRERERSSSEQLHLSIQRQKQLEEEFGRKLKELESELALSVELRQKLERQVSYLQNDNALLENKQKELNGTIQALLQSKEQFVTAYQESTYELRRSIETRDRKLKILSEKLKSHVLLFDSIEKEALSVKQAVDNVHHIVTEKEEVVSGLKRKFDRVSEVDKVFIAKISEMDTRLGKYKDELKRKDVVISELEAKLDAERSSRRSQSQIEESHLQIALSKKEAVIQNLELEKQALDSEVRSLGSILEKLQHAFRDMNKDKKAFISIVESHEELVSPKEERCASPDEQINRLTTDLPKYSQHNQCDTHTVVEAEKNAPVSHAEEASKSLAVGIEPACSITYSACSEPESTTDAQSMFIISEAKIP</sequence>
<dbReference type="Proteomes" id="UP001443914">
    <property type="component" value="Unassembled WGS sequence"/>
</dbReference>
<evidence type="ECO:0000313" key="3">
    <source>
        <dbReference type="Proteomes" id="UP001443914"/>
    </source>
</evidence>
<comment type="caution">
    <text evidence="2">The sequence shown here is derived from an EMBL/GenBank/DDBJ whole genome shotgun (WGS) entry which is preliminary data.</text>
</comment>
<proteinExistence type="predicted"/>